<evidence type="ECO:0000259" key="8">
    <source>
        <dbReference type="Pfam" id="PF23559"/>
    </source>
</evidence>
<dbReference type="OrthoDB" id="1896560at2759"/>
<keyword evidence="3" id="KW-0547">Nucleotide-binding</keyword>
<dbReference type="Gene3D" id="3.80.10.10">
    <property type="entry name" value="Ribonuclease Inhibitor"/>
    <property type="match status" value="2"/>
</dbReference>
<keyword evidence="4" id="KW-0611">Plant defense</keyword>
<dbReference type="SUPFAM" id="SSF52058">
    <property type="entry name" value="L domain-like"/>
    <property type="match status" value="1"/>
</dbReference>
<keyword evidence="2" id="KW-0677">Repeat</keyword>
<feature type="domain" description="Disease resistance protein winged helix" evidence="8">
    <location>
        <begin position="440"/>
        <end position="514"/>
    </location>
</feature>
<keyword evidence="5" id="KW-0067">ATP-binding</keyword>
<protein>
    <submittedName>
        <fullName evidence="10">Uncharacterized protein</fullName>
    </submittedName>
</protein>
<keyword evidence="11" id="KW-1185">Reference proteome</keyword>
<sequence length="1053" mass="120250">MAEIGTFVVQEVLKRIVKYGAEQIVVAWELENEVSLLKDKLHDADTILEDINRKKSHPGNSVKRWVEKLEDIVHEADDLLDELVYEHLRRTVEHTEKFSKVSDSISSSINSFLFRRKMAKKIKNITDTLNQHYCAASAFGLVGVETVTEIELALNQIRETTSILDFQVEGREAEVLELLKLAIDSTNEHHMSVISIVGMGGLGKTTLAKMIFNHREIEGHFDKTIWVCVSKPFIVTKILEKIFQGLTKTCSGLESNKEALLGRLRKEMQDKNYFLVLDDVWDNEKHLWDELRGCLKHIAGKPGNTIMVTTRNEEVATMVEPISIYRLKKLSNDQCWALFKESANANQLPMNSKLEIMKKELVRKMGGVPLVAKVLGGAVKFEETELEEEDHEISWMTKVESIVRNISLEDKDFVLSILKLSVDSLPNPVLKQCVAYCSNFSQDYDFQKDDLIKMWIAQGFIQPGQGRDKNLLMEDIGEQYFNFLLSRSIFQDVTRDANKRIVGFKMHDLMHDIACAISSHQNVESNPNNLSGKSVRKLRTLICNDEVINYLNQNDIVCLRVLKVIFQSHTDLWIPIDKLIHLRYLDISECSINKLLLESLSLLYNLQTLKLGQSGLPKNLRKLVNLRHLEFKMFGDTAMPSDMGNLIHLQSLSGFLVGFEKGCKIEELGPLKNLKGKLTLTNLWRVQNKDEAMAAKLVEKKNLRHLNLWFFETDKRGEDDEDGIVQVLEGLQPHKNLQSLEILGFRGKVLPTGIFVENLVKIRLGHFERCEVLPMLGQLPNLKELEIMYMESVRSIGNEFYGVDSSHQNSVAFPQLKKLSIYEMMNLEQWDEATVVLESNLFGCLKEVRIRRCNPLAKLPSGLEGCHSLEYLSIRGCFNLMLNVQNLHKLYHLEIDGLKRLPKGMDGLTRLKELKIGGCMQNYEFSSVIHLASQLVELELSGRYGSVDTQLPQQLQHLTNLQVLKITQFDCIEALPEWIGNLISLKTLKCSYCFKLKELPSREAILRLTKLENLDIFECPKLLVGEGDQERAKLSHLPSKCVHKSESFYSGLL</sequence>
<dbReference type="SUPFAM" id="SSF52047">
    <property type="entry name" value="RNI-like"/>
    <property type="match status" value="1"/>
</dbReference>
<evidence type="ECO:0000256" key="3">
    <source>
        <dbReference type="ARBA" id="ARBA00022741"/>
    </source>
</evidence>
<dbReference type="Gene3D" id="1.10.10.10">
    <property type="entry name" value="Winged helix-like DNA-binding domain superfamily/Winged helix DNA-binding domain"/>
    <property type="match status" value="1"/>
</dbReference>
<dbReference type="InterPro" id="IPR041118">
    <property type="entry name" value="Rx_N"/>
</dbReference>
<dbReference type="FunFam" id="1.10.10.10:FF:000322">
    <property type="entry name" value="Probable disease resistance protein At1g63360"/>
    <property type="match status" value="1"/>
</dbReference>
<dbReference type="InterPro" id="IPR002182">
    <property type="entry name" value="NB-ARC"/>
</dbReference>
<dbReference type="Pfam" id="PF18052">
    <property type="entry name" value="Rx_N"/>
    <property type="match status" value="1"/>
</dbReference>
<dbReference type="SUPFAM" id="SSF52540">
    <property type="entry name" value="P-loop containing nucleoside triphosphate hydrolases"/>
    <property type="match status" value="1"/>
</dbReference>
<dbReference type="Proteomes" id="UP000029981">
    <property type="component" value="Chromosome 3"/>
</dbReference>
<dbReference type="FunFam" id="3.40.50.300:FF:001091">
    <property type="entry name" value="Probable disease resistance protein At1g61300"/>
    <property type="match status" value="1"/>
</dbReference>
<evidence type="ECO:0000259" key="7">
    <source>
        <dbReference type="Pfam" id="PF18052"/>
    </source>
</evidence>
<reference evidence="10 11" key="2">
    <citation type="journal article" date="2009" name="PLoS ONE">
        <title>An integrated genetic and cytogenetic map of the cucumber genome.</title>
        <authorList>
            <person name="Ren Y."/>
            <person name="Zhang Z."/>
            <person name="Liu J."/>
            <person name="Staub J.E."/>
            <person name="Han Y."/>
            <person name="Cheng Z."/>
            <person name="Li X."/>
            <person name="Lu J."/>
            <person name="Miao H."/>
            <person name="Kang H."/>
            <person name="Xie B."/>
            <person name="Gu X."/>
            <person name="Wang X."/>
            <person name="Du Y."/>
            <person name="Jin W."/>
            <person name="Huang S."/>
        </authorList>
    </citation>
    <scope>NUCLEOTIDE SEQUENCE [LARGE SCALE GENOMIC DNA]</scope>
    <source>
        <strain evidence="11">cv. 9930</strain>
    </source>
</reference>
<dbReference type="GO" id="GO:0051707">
    <property type="term" value="P:response to other organism"/>
    <property type="evidence" value="ECO:0007669"/>
    <property type="project" value="UniProtKB-ARBA"/>
</dbReference>
<reference evidence="10 11" key="3">
    <citation type="journal article" date="2010" name="BMC Genomics">
        <title>Transcriptome sequencing and comparative analysis of cucumber flowers with different sex types.</title>
        <authorList>
            <person name="Guo S."/>
            <person name="Zheng Y."/>
            <person name="Joung J.G."/>
            <person name="Liu S."/>
            <person name="Zhang Z."/>
            <person name="Crasta O.R."/>
            <person name="Sobral B.W."/>
            <person name="Xu Y."/>
            <person name="Huang S."/>
            <person name="Fei Z."/>
        </authorList>
    </citation>
    <scope>NUCLEOTIDE SEQUENCE [LARGE SCALE GENOMIC DNA]</scope>
    <source>
        <strain evidence="11">cv. 9930</strain>
    </source>
</reference>
<dbReference type="PANTHER" id="PTHR36766">
    <property type="entry name" value="PLANT BROAD-SPECTRUM MILDEW RESISTANCE PROTEIN RPW8"/>
    <property type="match status" value="1"/>
</dbReference>
<evidence type="ECO:0000259" key="9">
    <source>
        <dbReference type="Pfam" id="PF25019"/>
    </source>
</evidence>
<evidence type="ECO:0000256" key="1">
    <source>
        <dbReference type="ARBA" id="ARBA00022614"/>
    </source>
</evidence>
<dbReference type="OMA" id="WSANEDW"/>
<dbReference type="PANTHER" id="PTHR36766:SF70">
    <property type="entry name" value="DISEASE RESISTANCE PROTEIN RGA4"/>
    <property type="match status" value="1"/>
</dbReference>
<dbReference type="EMBL" id="CM002924">
    <property type="protein sequence ID" value="KGN59485.1"/>
    <property type="molecule type" value="Genomic_DNA"/>
</dbReference>
<dbReference type="Gene3D" id="1.20.5.4130">
    <property type="match status" value="1"/>
</dbReference>
<gene>
    <name evidence="10" type="ORF">Csa_3G822360</name>
</gene>
<proteinExistence type="predicted"/>
<dbReference type="InterPro" id="IPR036388">
    <property type="entry name" value="WH-like_DNA-bd_sf"/>
</dbReference>
<evidence type="ECO:0000256" key="4">
    <source>
        <dbReference type="ARBA" id="ARBA00022821"/>
    </source>
</evidence>
<dbReference type="GO" id="GO:0005524">
    <property type="term" value="F:ATP binding"/>
    <property type="evidence" value="ECO:0007669"/>
    <property type="project" value="UniProtKB-KW"/>
</dbReference>
<dbReference type="KEGG" id="csv:101215583"/>
<name>A0A0A0LBV0_CUCSA</name>
<reference evidence="10 11" key="1">
    <citation type="journal article" date="2009" name="Nat. Genet.">
        <title>The genome of the cucumber, Cucumis sativus L.</title>
        <authorList>
            <person name="Huang S."/>
            <person name="Li R."/>
            <person name="Zhang Z."/>
            <person name="Li L."/>
            <person name="Gu X."/>
            <person name="Fan W."/>
            <person name="Lucas W.J."/>
            <person name="Wang X."/>
            <person name="Xie B."/>
            <person name="Ni P."/>
            <person name="Ren Y."/>
            <person name="Zhu H."/>
            <person name="Li J."/>
            <person name="Lin K."/>
            <person name="Jin W."/>
            <person name="Fei Z."/>
            <person name="Li G."/>
            <person name="Staub J."/>
            <person name="Kilian A."/>
            <person name="van der Vossen E.A."/>
            <person name="Wu Y."/>
            <person name="Guo J."/>
            <person name="He J."/>
            <person name="Jia Z."/>
            <person name="Ren Y."/>
            <person name="Tian G."/>
            <person name="Lu Y."/>
            <person name="Ruan J."/>
            <person name="Qian W."/>
            <person name="Wang M."/>
            <person name="Huang Q."/>
            <person name="Li B."/>
            <person name="Xuan Z."/>
            <person name="Cao J."/>
            <person name="Asan"/>
            <person name="Wu Z."/>
            <person name="Zhang J."/>
            <person name="Cai Q."/>
            <person name="Bai Y."/>
            <person name="Zhao B."/>
            <person name="Han Y."/>
            <person name="Li Y."/>
            <person name="Li X."/>
            <person name="Wang S."/>
            <person name="Shi Q."/>
            <person name="Liu S."/>
            <person name="Cho W.K."/>
            <person name="Kim J.Y."/>
            <person name="Xu Y."/>
            <person name="Heller-Uszynska K."/>
            <person name="Miao H."/>
            <person name="Cheng Z."/>
            <person name="Zhang S."/>
            <person name="Wu J."/>
            <person name="Yang Y."/>
            <person name="Kang H."/>
            <person name="Li M."/>
            <person name="Liang H."/>
            <person name="Ren X."/>
            <person name="Shi Z."/>
            <person name="Wen M."/>
            <person name="Jian M."/>
            <person name="Yang H."/>
            <person name="Zhang G."/>
            <person name="Yang Z."/>
            <person name="Chen R."/>
            <person name="Liu S."/>
            <person name="Li J."/>
            <person name="Ma L."/>
            <person name="Liu H."/>
            <person name="Zhou Y."/>
            <person name="Zhao J."/>
            <person name="Fang X."/>
            <person name="Li G."/>
            <person name="Fang L."/>
            <person name="Li Y."/>
            <person name="Liu D."/>
            <person name="Zheng H."/>
            <person name="Zhang Y."/>
            <person name="Qin N."/>
            <person name="Li Z."/>
            <person name="Yang G."/>
            <person name="Yang S."/>
            <person name="Bolund L."/>
            <person name="Kristiansen K."/>
            <person name="Zheng H."/>
            <person name="Li S."/>
            <person name="Zhang X."/>
            <person name="Yang H."/>
            <person name="Wang J."/>
            <person name="Sun R."/>
            <person name="Zhang B."/>
            <person name="Jiang S."/>
            <person name="Wang J."/>
            <person name="Du Y."/>
            <person name="Li S."/>
        </authorList>
    </citation>
    <scope>NUCLEOTIDE SEQUENCE [LARGE SCALE GENOMIC DNA]</scope>
    <source>
        <strain evidence="11">cv. 9930</strain>
    </source>
</reference>
<dbReference type="InterPro" id="IPR058922">
    <property type="entry name" value="WHD_DRP"/>
</dbReference>
<dbReference type="GO" id="GO:0043531">
    <property type="term" value="F:ADP binding"/>
    <property type="evidence" value="ECO:0007669"/>
    <property type="project" value="InterPro"/>
</dbReference>
<dbReference type="Gene3D" id="1.10.8.430">
    <property type="entry name" value="Helical domain of apoptotic protease-activating factors"/>
    <property type="match status" value="1"/>
</dbReference>
<dbReference type="InterPro" id="IPR027417">
    <property type="entry name" value="P-loop_NTPase"/>
</dbReference>
<evidence type="ECO:0000313" key="10">
    <source>
        <dbReference type="EMBL" id="KGN59485.1"/>
    </source>
</evidence>
<dbReference type="Gene3D" id="3.40.50.300">
    <property type="entry name" value="P-loop containing nucleotide triphosphate hydrolases"/>
    <property type="match status" value="1"/>
</dbReference>
<accession>A0A0A0LBV0</accession>
<evidence type="ECO:0000313" key="11">
    <source>
        <dbReference type="Proteomes" id="UP000029981"/>
    </source>
</evidence>
<dbReference type="PRINTS" id="PR00364">
    <property type="entry name" value="DISEASERSIST"/>
</dbReference>
<dbReference type="AlphaFoldDB" id="A0A0A0LBV0"/>
<reference evidence="10 11" key="4">
    <citation type="journal article" date="2011" name="BMC Genomics">
        <title>RNA-Seq improves annotation of protein-coding genes in the cucumber genome.</title>
        <authorList>
            <person name="Li Z."/>
            <person name="Zhang Z."/>
            <person name="Yan P."/>
            <person name="Huang S."/>
            <person name="Fei Z."/>
            <person name="Lin K."/>
        </authorList>
    </citation>
    <scope>NUCLEOTIDE SEQUENCE [LARGE SCALE GENOMIC DNA]</scope>
    <source>
        <strain evidence="11">cv. 9930</strain>
    </source>
</reference>
<dbReference type="Gramene" id="KGN59485">
    <property type="protein sequence ID" value="KGN59485"/>
    <property type="gene ID" value="Csa_3G822360"/>
</dbReference>
<dbReference type="eggNOG" id="KOG4658">
    <property type="taxonomic scope" value="Eukaryota"/>
</dbReference>
<feature type="domain" description="NB-ARC" evidence="6">
    <location>
        <begin position="188"/>
        <end position="347"/>
    </location>
</feature>
<evidence type="ECO:0000256" key="5">
    <source>
        <dbReference type="ARBA" id="ARBA00022840"/>
    </source>
</evidence>
<dbReference type="InterPro" id="IPR032675">
    <property type="entry name" value="LRR_dom_sf"/>
</dbReference>
<dbReference type="Pfam" id="PF25019">
    <property type="entry name" value="LRR_R13L1-DRL21"/>
    <property type="match status" value="1"/>
</dbReference>
<organism evidence="10 11">
    <name type="scientific">Cucumis sativus</name>
    <name type="common">Cucumber</name>
    <dbReference type="NCBI Taxonomy" id="3659"/>
    <lineage>
        <taxon>Eukaryota</taxon>
        <taxon>Viridiplantae</taxon>
        <taxon>Streptophyta</taxon>
        <taxon>Embryophyta</taxon>
        <taxon>Tracheophyta</taxon>
        <taxon>Spermatophyta</taxon>
        <taxon>Magnoliopsida</taxon>
        <taxon>eudicotyledons</taxon>
        <taxon>Gunneridae</taxon>
        <taxon>Pentapetalae</taxon>
        <taxon>rosids</taxon>
        <taxon>fabids</taxon>
        <taxon>Cucurbitales</taxon>
        <taxon>Cucurbitaceae</taxon>
        <taxon>Benincaseae</taxon>
        <taxon>Cucumis</taxon>
    </lineage>
</organism>
<dbReference type="Pfam" id="PF00931">
    <property type="entry name" value="NB-ARC"/>
    <property type="match status" value="1"/>
</dbReference>
<feature type="domain" description="R13L1/DRL21-like LRR repeat region" evidence="9">
    <location>
        <begin position="665"/>
        <end position="790"/>
    </location>
</feature>
<dbReference type="InterPro" id="IPR056789">
    <property type="entry name" value="LRR_R13L1-DRL21"/>
</dbReference>
<feature type="domain" description="Disease resistance N-terminal" evidence="7">
    <location>
        <begin position="8"/>
        <end position="97"/>
    </location>
</feature>
<dbReference type="InterPro" id="IPR042197">
    <property type="entry name" value="Apaf_helical"/>
</dbReference>
<dbReference type="GO" id="GO:0006952">
    <property type="term" value="P:defense response"/>
    <property type="evidence" value="ECO:0007669"/>
    <property type="project" value="UniProtKB-KW"/>
</dbReference>
<evidence type="ECO:0000256" key="2">
    <source>
        <dbReference type="ARBA" id="ARBA00022737"/>
    </source>
</evidence>
<dbReference type="Pfam" id="PF23559">
    <property type="entry name" value="WHD_DRP"/>
    <property type="match status" value="1"/>
</dbReference>
<evidence type="ECO:0000259" key="6">
    <source>
        <dbReference type="Pfam" id="PF00931"/>
    </source>
</evidence>
<keyword evidence="1" id="KW-0433">Leucine-rich repeat</keyword>